<dbReference type="PROSITE" id="PS50209">
    <property type="entry name" value="CARD"/>
    <property type="match status" value="1"/>
</dbReference>
<evidence type="ECO:0000256" key="5">
    <source>
        <dbReference type="ARBA" id="ARBA00035325"/>
    </source>
</evidence>
<keyword evidence="11" id="KW-1185">Reference proteome</keyword>
<gene>
    <name evidence="10" type="ORF">MGAL_10B051120</name>
</gene>
<dbReference type="Proteomes" id="UP000596742">
    <property type="component" value="Unassembled WGS sequence"/>
</dbReference>
<dbReference type="Gene3D" id="1.10.533.10">
    <property type="entry name" value="Death Domain, Fas"/>
    <property type="match status" value="1"/>
</dbReference>
<dbReference type="InterPro" id="IPR036394">
    <property type="entry name" value="Ribosomal_uL22_sf"/>
</dbReference>
<evidence type="ECO:0000256" key="2">
    <source>
        <dbReference type="ARBA" id="ARBA00022980"/>
    </source>
</evidence>
<evidence type="ECO:0000256" key="7">
    <source>
        <dbReference type="SAM" id="Coils"/>
    </source>
</evidence>
<proteinExistence type="inferred from homology"/>
<feature type="compositionally biased region" description="Acidic residues" evidence="8">
    <location>
        <begin position="586"/>
        <end position="596"/>
    </location>
</feature>
<evidence type="ECO:0000313" key="11">
    <source>
        <dbReference type="Proteomes" id="UP000596742"/>
    </source>
</evidence>
<feature type="coiled-coil region" evidence="7">
    <location>
        <begin position="285"/>
        <end position="333"/>
    </location>
</feature>
<dbReference type="GO" id="GO:0022625">
    <property type="term" value="C:cytosolic large ribosomal subunit"/>
    <property type="evidence" value="ECO:0007669"/>
    <property type="project" value="TreeGrafter"/>
</dbReference>
<keyword evidence="2 6" id="KW-0689">Ribosomal protein</keyword>
<sequence>MIYFQKMVRYATEPDNPTKSAKARGSYLRVHFKNTRETAQAVKHMHVKRATRYLKNVMGMKECVPFRRFNHRIGRTAQAKQFKTTQGRWPKKSAEFLLQLLKNAESNAEYKVPVFVVISLCDNHEMEEQEKAAIDRNYDLLINNIILTDEFYNQLRWNQVLPESMISDVQACKTKEERIKQLLHTLQLRGSDAFRKLRHVLHITGHNFLADQLYEEDNDISIIKANDLFNKFPSIFNQVCDDLKSKFIKYIETKVKEKALAKFWNKLSLERLEGLENKKTCFLQEKDIRVKLENKRKQVSCLKEELTDMDGKLRKRELEIQVFERERDETRKRFKTELAVQSRFNAANNSSIIRLREKFISFNEKVKILNRQIAEFLSVNENSNDNQDNEKLSRLEQNVKTILHIVKQQQDAVESKTTERESVLTLLKKSTNKSEPLSDIVRRYLEREEKAKSVVNREIEKLIEILRKSNKPQLKNKSNGGTDMKHLRNMVATVRVEVEHLKKKLDWKDDQITDLIKETMMLRQYQKTNDNKSVSETLKGAIVTSPVSSPDSTYEMQLAYKKFDNYLSSNPALPNRNRRRGSLADVDLEPDPDETDISFVDNKDYQAPASPRVKFPELELAKGESTPRTKAFSRRYSVMSEQDLATILETDDNVEFERLMTFIAKKTQPAKLPLICKDAMSVDFSQESFGTENI</sequence>
<dbReference type="Pfam" id="PF00237">
    <property type="entry name" value="Ribosomal_L22"/>
    <property type="match status" value="1"/>
</dbReference>
<reference evidence="10" key="1">
    <citation type="submission" date="2018-11" db="EMBL/GenBank/DDBJ databases">
        <authorList>
            <person name="Alioto T."/>
            <person name="Alioto T."/>
        </authorList>
    </citation>
    <scope>NUCLEOTIDE SEQUENCE</scope>
</reference>
<organism evidence="10 11">
    <name type="scientific">Mytilus galloprovincialis</name>
    <name type="common">Mediterranean mussel</name>
    <dbReference type="NCBI Taxonomy" id="29158"/>
    <lineage>
        <taxon>Eukaryota</taxon>
        <taxon>Metazoa</taxon>
        <taxon>Spiralia</taxon>
        <taxon>Lophotrochozoa</taxon>
        <taxon>Mollusca</taxon>
        <taxon>Bivalvia</taxon>
        <taxon>Autobranchia</taxon>
        <taxon>Pteriomorphia</taxon>
        <taxon>Mytilida</taxon>
        <taxon>Mytiloidea</taxon>
        <taxon>Mytilidae</taxon>
        <taxon>Mytilinae</taxon>
        <taxon>Mytilus</taxon>
    </lineage>
</organism>
<evidence type="ECO:0000256" key="3">
    <source>
        <dbReference type="ARBA" id="ARBA00023274"/>
    </source>
</evidence>
<comment type="caution">
    <text evidence="10">The sequence shown here is derived from an EMBL/GenBank/DDBJ whole genome shotgun (WGS) entry which is preliminary data.</text>
</comment>
<evidence type="ECO:0000259" key="9">
    <source>
        <dbReference type="PROSITE" id="PS50209"/>
    </source>
</evidence>
<dbReference type="SUPFAM" id="SSF47986">
    <property type="entry name" value="DEATH domain"/>
    <property type="match status" value="1"/>
</dbReference>
<dbReference type="PANTHER" id="PTHR11593">
    <property type="entry name" value="60S RIBOSOMAL PROTEIN L17"/>
    <property type="match status" value="1"/>
</dbReference>
<dbReference type="PANTHER" id="PTHR11593:SF10">
    <property type="entry name" value="60S RIBOSOMAL PROTEIN L17"/>
    <property type="match status" value="1"/>
</dbReference>
<dbReference type="NCBIfam" id="TIGR01038">
    <property type="entry name" value="uL22_arch_euk"/>
    <property type="match status" value="1"/>
</dbReference>
<feature type="domain" description="CARD" evidence="9">
    <location>
        <begin position="126"/>
        <end position="216"/>
    </location>
</feature>
<evidence type="ECO:0000256" key="1">
    <source>
        <dbReference type="ARBA" id="ARBA00009451"/>
    </source>
</evidence>
<dbReference type="OrthoDB" id="6150087at2759"/>
<dbReference type="InterPro" id="IPR011029">
    <property type="entry name" value="DEATH-like_dom_sf"/>
</dbReference>
<dbReference type="EMBL" id="UYJE01004804">
    <property type="protein sequence ID" value="VDI31521.1"/>
    <property type="molecule type" value="Genomic_DNA"/>
</dbReference>
<dbReference type="CDD" id="cd01671">
    <property type="entry name" value="CARD"/>
    <property type="match status" value="1"/>
</dbReference>
<feature type="coiled-coil region" evidence="7">
    <location>
        <begin position="445"/>
        <end position="504"/>
    </location>
</feature>
<dbReference type="GO" id="GO:0002181">
    <property type="term" value="P:cytoplasmic translation"/>
    <property type="evidence" value="ECO:0007669"/>
    <property type="project" value="TreeGrafter"/>
</dbReference>
<dbReference type="Gene3D" id="3.90.470.10">
    <property type="entry name" value="Ribosomal protein L22/L17"/>
    <property type="match status" value="1"/>
</dbReference>
<name>A0A8B6EA63_MYTGA</name>
<evidence type="ECO:0000256" key="4">
    <source>
        <dbReference type="ARBA" id="ARBA00035207"/>
    </source>
</evidence>
<dbReference type="Pfam" id="PF00619">
    <property type="entry name" value="CARD"/>
    <property type="match status" value="1"/>
</dbReference>
<evidence type="ECO:0000256" key="6">
    <source>
        <dbReference type="RuleBase" id="RU004005"/>
    </source>
</evidence>
<dbReference type="GO" id="GO:0003735">
    <property type="term" value="F:structural constituent of ribosome"/>
    <property type="evidence" value="ECO:0007669"/>
    <property type="project" value="InterPro"/>
</dbReference>
<protein>
    <recommendedName>
        <fullName evidence="4">Large ribosomal subunit protein uL22</fullName>
    </recommendedName>
    <alternativeName>
        <fullName evidence="5">60S ribosomal protein L17</fullName>
    </alternativeName>
</protein>
<evidence type="ECO:0000313" key="10">
    <source>
        <dbReference type="EMBL" id="VDI31521.1"/>
    </source>
</evidence>
<dbReference type="AlphaFoldDB" id="A0A8B6EA63"/>
<comment type="similarity">
    <text evidence="1 6">Belongs to the universal ribosomal protein uL22 family.</text>
</comment>
<keyword evidence="7" id="KW-0175">Coiled coil</keyword>
<dbReference type="InterPro" id="IPR005721">
    <property type="entry name" value="Ribosomal_uL22_euk/arc"/>
</dbReference>
<keyword evidence="3 6" id="KW-0687">Ribonucleoprotein</keyword>
<dbReference type="SMART" id="SM00114">
    <property type="entry name" value="CARD"/>
    <property type="match status" value="1"/>
</dbReference>
<dbReference type="GO" id="GO:0042981">
    <property type="term" value="P:regulation of apoptotic process"/>
    <property type="evidence" value="ECO:0007669"/>
    <property type="project" value="InterPro"/>
</dbReference>
<dbReference type="SUPFAM" id="SSF54843">
    <property type="entry name" value="Ribosomal protein L22"/>
    <property type="match status" value="1"/>
</dbReference>
<feature type="region of interest" description="Disordered" evidence="8">
    <location>
        <begin position="569"/>
        <end position="599"/>
    </location>
</feature>
<accession>A0A8B6EA63</accession>
<dbReference type="InterPro" id="IPR001315">
    <property type="entry name" value="CARD"/>
</dbReference>
<evidence type="ECO:0000256" key="8">
    <source>
        <dbReference type="SAM" id="MobiDB-lite"/>
    </source>
</evidence>
<dbReference type="InterPro" id="IPR001063">
    <property type="entry name" value="Ribosomal_uL22"/>
</dbReference>